<organism evidence="1">
    <name type="scientific">Podoviridae sp. ct8Lf7</name>
    <dbReference type="NCBI Taxonomy" id="2827723"/>
    <lineage>
        <taxon>Viruses</taxon>
        <taxon>Duplodnaviria</taxon>
        <taxon>Heunggongvirae</taxon>
        <taxon>Uroviricota</taxon>
        <taxon>Caudoviricetes</taxon>
    </lineage>
</organism>
<dbReference type="EMBL" id="BK032511">
    <property type="protein sequence ID" value="DAF44306.1"/>
    <property type="molecule type" value="Genomic_DNA"/>
</dbReference>
<protein>
    <submittedName>
        <fullName evidence="1">Uncharacterized protein</fullName>
    </submittedName>
</protein>
<sequence>MKLLLSRFQPISDPCFASFLVFRKFFFFKFPA</sequence>
<proteinExistence type="predicted"/>
<name>A0A8S5S0U9_9CAUD</name>
<accession>A0A8S5S0U9</accession>
<evidence type="ECO:0000313" key="1">
    <source>
        <dbReference type="EMBL" id="DAF44306.1"/>
    </source>
</evidence>
<reference evidence="1" key="1">
    <citation type="journal article" date="2021" name="Proc. Natl. Acad. Sci. U.S.A.">
        <title>A Catalog of Tens of Thousands of Viruses from Human Metagenomes Reveals Hidden Associations with Chronic Diseases.</title>
        <authorList>
            <person name="Tisza M.J."/>
            <person name="Buck C.B."/>
        </authorList>
    </citation>
    <scope>NUCLEOTIDE SEQUENCE</scope>
    <source>
        <strain evidence="1">Ct8Lf7</strain>
    </source>
</reference>